<feature type="non-terminal residue" evidence="1">
    <location>
        <position position="108"/>
    </location>
</feature>
<evidence type="ECO:0000313" key="1">
    <source>
        <dbReference type="EMBL" id="TFK17363.1"/>
    </source>
</evidence>
<dbReference type="EMBL" id="ML210523">
    <property type="protein sequence ID" value="TFK17363.1"/>
    <property type="molecule type" value="Genomic_DNA"/>
</dbReference>
<dbReference type="Gene3D" id="3.40.850.10">
    <property type="entry name" value="Kinesin motor domain"/>
    <property type="match status" value="1"/>
</dbReference>
<dbReference type="Proteomes" id="UP000307440">
    <property type="component" value="Unassembled WGS sequence"/>
</dbReference>
<gene>
    <name evidence="1" type="ORF">FA15DRAFT_735362</name>
</gene>
<evidence type="ECO:0000313" key="2">
    <source>
        <dbReference type="Proteomes" id="UP000307440"/>
    </source>
</evidence>
<dbReference type="InterPro" id="IPR036961">
    <property type="entry name" value="Kinesin_motor_dom_sf"/>
</dbReference>
<dbReference type="SUPFAM" id="SSF52540">
    <property type="entry name" value="P-loop containing nucleoside triphosphate hydrolases"/>
    <property type="match status" value="1"/>
</dbReference>
<proteinExistence type="predicted"/>
<protein>
    <recommendedName>
        <fullName evidence="3">Myosin motor domain-containing protein</fullName>
    </recommendedName>
</protein>
<dbReference type="STRING" id="230819.A0A5C3KCI2"/>
<reference evidence="1 2" key="1">
    <citation type="journal article" date="2019" name="Nat. Ecol. Evol.">
        <title>Megaphylogeny resolves global patterns of mushroom evolution.</title>
        <authorList>
            <person name="Varga T."/>
            <person name="Krizsan K."/>
            <person name="Foldi C."/>
            <person name="Dima B."/>
            <person name="Sanchez-Garcia M."/>
            <person name="Sanchez-Ramirez S."/>
            <person name="Szollosi G.J."/>
            <person name="Szarkandi J.G."/>
            <person name="Papp V."/>
            <person name="Albert L."/>
            <person name="Andreopoulos W."/>
            <person name="Angelini C."/>
            <person name="Antonin V."/>
            <person name="Barry K.W."/>
            <person name="Bougher N.L."/>
            <person name="Buchanan P."/>
            <person name="Buyck B."/>
            <person name="Bense V."/>
            <person name="Catcheside P."/>
            <person name="Chovatia M."/>
            <person name="Cooper J."/>
            <person name="Damon W."/>
            <person name="Desjardin D."/>
            <person name="Finy P."/>
            <person name="Geml J."/>
            <person name="Haridas S."/>
            <person name="Hughes K."/>
            <person name="Justo A."/>
            <person name="Karasinski D."/>
            <person name="Kautmanova I."/>
            <person name="Kiss B."/>
            <person name="Kocsube S."/>
            <person name="Kotiranta H."/>
            <person name="LaButti K.M."/>
            <person name="Lechner B.E."/>
            <person name="Liimatainen K."/>
            <person name="Lipzen A."/>
            <person name="Lukacs Z."/>
            <person name="Mihaltcheva S."/>
            <person name="Morgado L.N."/>
            <person name="Niskanen T."/>
            <person name="Noordeloos M.E."/>
            <person name="Ohm R.A."/>
            <person name="Ortiz-Santana B."/>
            <person name="Ovrebo C."/>
            <person name="Racz N."/>
            <person name="Riley R."/>
            <person name="Savchenko A."/>
            <person name="Shiryaev A."/>
            <person name="Soop K."/>
            <person name="Spirin V."/>
            <person name="Szebenyi C."/>
            <person name="Tomsovsky M."/>
            <person name="Tulloss R.E."/>
            <person name="Uehling J."/>
            <person name="Grigoriev I.V."/>
            <person name="Vagvolgyi C."/>
            <person name="Papp T."/>
            <person name="Martin F.M."/>
            <person name="Miettinen O."/>
            <person name="Hibbett D.S."/>
            <person name="Nagy L.G."/>
        </authorList>
    </citation>
    <scope>NUCLEOTIDE SEQUENCE [LARGE SCALE GENOMIC DNA]</scope>
    <source>
        <strain evidence="1 2">CBS 121175</strain>
    </source>
</reference>
<dbReference type="AlphaFoldDB" id="A0A5C3KCI2"/>
<keyword evidence="2" id="KW-1185">Reference proteome</keyword>
<organism evidence="1 2">
    <name type="scientific">Coprinopsis marcescibilis</name>
    <name type="common">Agaric fungus</name>
    <name type="synonym">Psathyrella marcescibilis</name>
    <dbReference type="NCBI Taxonomy" id="230819"/>
    <lineage>
        <taxon>Eukaryota</taxon>
        <taxon>Fungi</taxon>
        <taxon>Dikarya</taxon>
        <taxon>Basidiomycota</taxon>
        <taxon>Agaricomycotina</taxon>
        <taxon>Agaricomycetes</taxon>
        <taxon>Agaricomycetidae</taxon>
        <taxon>Agaricales</taxon>
        <taxon>Agaricineae</taxon>
        <taxon>Psathyrellaceae</taxon>
        <taxon>Coprinopsis</taxon>
    </lineage>
</organism>
<sequence>MHLLMCKKKEAQAVVARGITGSGKLNSLRLLKNRLLLLSTHSKRSWRSHSISLLTILTPEKGRIASAKVLSYNLDKSHLTWLTNDECTFHIFYQFLNASTLMEQDAFN</sequence>
<accession>A0A5C3KCI2</accession>
<dbReference type="InterPro" id="IPR027417">
    <property type="entry name" value="P-loop_NTPase"/>
</dbReference>
<name>A0A5C3KCI2_COPMA</name>
<dbReference type="OrthoDB" id="370884at2759"/>
<evidence type="ECO:0008006" key="3">
    <source>
        <dbReference type="Google" id="ProtNLM"/>
    </source>
</evidence>